<dbReference type="PANTHER" id="PTHR21310:SF37">
    <property type="entry name" value="AMINOGLYCOSIDE PHOSPHOTRANSFERASE DOMAIN-CONTAINING PROTEIN"/>
    <property type="match status" value="1"/>
</dbReference>
<keyword evidence="2" id="KW-1185">Reference proteome</keyword>
<dbReference type="EMBL" id="PDNB01000169">
    <property type="protein sequence ID" value="PGH01630.1"/>
    <property type="molecule type" value="Genomic_DNA"/>
</dbReference>
<organism evidence="1 2">
    <name type="scientific">Helicocarpus griseus UAMH5409</name>
    <dbReference type="NCBI Taxonomy" id="1447875"/>
    <lineage>
        <taxon>Eukaryota</taxon>
        <taxon>Fungi</taxon>
        <taxon>Dikarya</taxon>
        <taxon>Ascomycota</taxon>
        <taxon>Pezizomycotina</taxon>
        <taxon>Eurotiomycetes</taxon>
        <taxon>Eurotiomycetidae</taxon>
        <taxon>Onygenales</taxon>
        <taxon>Ajellomycetaceae</taxon>
        <taxon>Helicocarpus</taxon>
    </lineage>
</organism>
<accession>A0A2B7WYF4</accession>
<sequence length="361" mass="41962">MEWDQLAEEKTQKLYAGWLKLLLLESPALPLRLASQHHPGAQATTASEFTTGAYNMCWKWSCGPYIVMTVIEGTLLSKWLRDPSVSAPCLNLDVSESDLRSAYSGMARIVLGLSKPVFKYIGALQWDSGKWMVAKRPLTLTMNELVRVGNFLANKFVDCNHRFESASEYFQQLAEQHFLHLKYQRNNAIDDEDDCRKKYVARCLFRQIARRVTLQHGRYHLYCDDMRPYNVLVSESDLKITGVIDWENTYVAPAEFTYGAPWWLLFESPLAWDLDSFMSRYRPRLQLFLDVLRVQEDEQICQESLKESQRLSDKMALSIENGLFWFCLAARESFMFDEIYWKFLTNNISGPLALWAIGFLF</sequence>
<proteinExistence type="predicted"/>
<dbReference type="STRING" id="1447875.A0A2B7WYF4"/>
<evidence type="ECO:0000313" key="1">
    <source>
        <dbReference type="EMBL" id="PGH01630.1"/>
    </source>
</evidence>
<name>A0A2B7WYF4_9EURO</name>
<dbReference type="InterPro" id="IPR011009">
    <property type="entry name" value="Kinase-like_dom_sf"/>
</dbReference>
<dbReference type="OrthoDB" id="4205945at2759"/>
<dbReference type="PANTHER" id="PTHR21310">
    <property type="entry name" value="AMINOGLYCOSIDE PHOSPHOTRANSFERASE-RELATED-RELATED"/>
    <property type="match status" value="1"/>
</dbReference>
<comment type="caution">
    <text evidence="1">The sequence shown here is derived from an EMBL/GenBank/DDBJ whole genome shotgun (WGS) entry which is preliminary data.</text>
</comment>
<dbReference type="SUPFAM" id="SSF56112">
    <property type="entry name" value="Protein kinase-like (PK-like)"/>
    <property type="match status" value="1"/>
</dbReference>
<protein>
    <recommendedName>
        <fullName evidence="3">Aminoglycoside phosphotransferase domain-containing protein</fullName>
    </recommendedName>
</protein>
<dbReference type="Proteomes" id="UP000223968">
    <property type="component" value="Unassembled WGS sequence"/>
</dbReference>
<gene>
    <name evidence="1" type="ORF">AJ79_07878</name>
</gene>
<reference evidence="1 2" key="1">
    <citation type="submission" date="2017-10" db="EMBL/GenBank/DDBJ databases">
        <title>Comparative genomics in systemic dimorphic fungi from Ajellomycetaceae.</title>
        <authorList>
            <person name="Munoz J.F."/>
            <person name="Mcewen J.G."/>
            <person name="Clay O.K."/>
            <person name="Cuomo C.A."/>
        </authorList>
    </citation>
    <scope>NUCLEOTIDE SEQUENCE [LARGE SCALE GENOMIC DNA]</scope>
    <source>
        <strain evidence="1 2">UAMH5409</strain>
    </source>
</reference>
<evidence type="ECO:0000313" key="2">
    <source>
        <dbReference type="Proteomes" id="UP000223968"/>
    </source>
</evidence>
<evidence type="ECO:0008006" key="3">
    <source>
        <dbReference type="Google" id="ProtNLM"/>
    </source>
</evidence>
<dbReference type="InterPro" id="IPR051678">
    <property type="entry name" value="AGP_Transferase"/>
</dbReference>
<dbReference type="AlphaFoldDB" id="A0A2B7WYF4"/>